<dbReference type="AlphaFoldDB" id="A0A3R9JX98"/>
<dbReference type="Proteomes" id="UP000278063">
    <property type="component" value="Unassembled WGS sequence"/>
</dbReference>
<reference evidence="1 2" key="1">
    <citation type="submission" date="2018-11" db="EMBL/GenBank/DDBJ databases">
        <title>Species Designations Belie Phenotypic and Genotypic Heterogeneity in Oral Streptococci.</title>
        <authorList>
            <person name="Velsko I."/>
        </authorList>
    </citation>
    <scope>NUCLEOTIDE SEQUENCE [LARGE SCALE GENOMIC DNA]</scope>
    <source>
        <strain evidence="1 2">KLC01</strain>
    </source>
</reference>
<accession>A0A3R9JX98</accession>
<evidence type="ECO:0000313" key="1">
    <source>
        <dbReference type="EMBL" id="RSI85914.1"/>
    </source>
</evidence>
<dbReference type="EMBL" id="RJNW01000005">
    <property type="protein sequence ID" value="RSI85914.1"/>
    <property type="molecule type" value="Genomic_DNA"/>
</dbReference>
<organism evidence="1 2">
    <name type="scientific">Streptococcus mitis</name>
    <dbReference type="NCBI Taxonomy" id="28037"/>
    <lineage>
        <taxon>Bacteria</taxon>
        <taxon>Bacillati</taxon>
        <taxon>Bacillota</taxon>
        <taxon>Bacilli</taxon>
        <taxon>Lactobacillales</taxon>
        <taxon>Streptococcaceae</taxon>
        <taxon>Streptococcus</taxon>
        <taxon>Streptococcus mitis group</taxon>
    </lineage>
</organism>
<gene>
    <name evidence="1" type="ORF">D8849_08245</name>
</gene>
<name>A0A3R9JX98_STRMT</name>
<dbReference type="RefSeq" id="WP_125386766.1">
    <property type="nucleotide sequence ID" value="NZ_RJNW01000005.1"/>
</dbReference>
<sequence length="510" mass="60608">MIRDQEELLNSVYDKQIRDYFKEALDCYNTKAYKACVILSVIAGMDDLFKKIDMLSTEFNESQRSQFDRIRIQRNNSKPFERDLINFCNEDGFGILSRYEIKELEYCFDLRNSFAHPSEEECTAEKARYVFSVMIDLVSSKKMLGGYIYIESLINQIGRQFYYPVLDASSVIDVTSNALKFVDNKKYVILLKKILDKLRDRETTNYEYFISTLIDNIDDIEELNQTIEPALTEGFIRYSSFKIIYRLHPDVFQKFDSINSQKILRILLKPSAPKQLLCDIFQEFVKVHKNLSEQIIQDICENLIKEDNDSYGKFYELDKEMKRFLRILYEHLSKESAIQKIENIVDTFKDKKIKSINLIISLLFDLKENVLVKKLLDILKEKIISQTYSKSNPAIEEFCELMPKDFDCMESIDILDFFFFIIEASERGSTSAHPIVDNFTENAFFQYVEKSIIDMNDDYFSESFYKKHDRFIIYNWRKIAEKAKDSNIANKYNEYWKKRMQYQTDEFQFL</sequence>
<evidence type="ECO:0000313" key="2">
    <source>
        <dbReference type="Proteomes" id="UP000278063"/>
    </source>
</evidence>
<protein>
    <submittedName>
        <fullName evidence="1">Uncharacterized protein</fullName>
    </submittedName>
</protein>
<comment type="caution">
    <text evidence="1">The sequence shown here is derived from an EMBL/GenBank/DDBJ whole genome shotgun (WGS) entry which is preliminary data.</text>
</comment>
<proteinExistence type="predicted"/>